<evidence type="ECO:0000313" key="2">
    <source>
        <dbReference type="Proteomes" id="UP001055879"/>
    </source>
</evidence>
<evidence type="ECO:0000313" key="1">
    <source>
        <dbReference type="EMBL" id="KAI3702294.1"/>
    </source>
</evidence>
<gene>
    <name evidence="1" type="ORF">L6452_28027</name>
</gene>
<reference evidence="2" key="1">
    <citation type="journal article" date="2022" name="Mol. Ecol. Resour.">
        <title>The genomes of chicory, endive, great burdock and yacon provide insights into Asteraceae palaeo-polyploidization history and plant inulin production.</title>
        <authorList>
            <person name="Fan W."/>
            <person name="Wang S."/>
            <person name="Wang H."/>
            <person name="Wang A."/>
            <person name="Jiang F."/>
            <person name="Liu H."/>
            <person name="Zhao H."/>
            <person name="Xu D."/>
            <person name="Zhang Y."/>
        </authorList>
    </citation>
    <scope>NUCLEOTIDE SEQUENCE [LARGE SCALE GENOMIC DNA]</scope>
    <source>
        <strain evidence="2">cv. Niubang</strain>
    </source>
</reference>
<keyword evidence="2" id="KW-1185">Reference proteome</keyword>
<protein>
    <submittedName>
        <fullName evidence="1">Uncharacterized protein</fullName>
    </submittedName>
</protein>
<organism evidence="1 2">
    <name type="scientific">Arctium lappa</name>
    <name type="common">Greater burdock</name>
    <name type="synonym">Lappa major</name>
    <dbReference type="NCBI Taxonomy" id="4217"/>
    <lineage>
        <taxon>Eukaryota</taxon>
        <taxon>Viridiplantae</taxon>
        <taxon>Streptophyta</taxon>
        <taxon>Embryophyta</taxon>
        <taxon>Tracheophyta</taxon>
        <taxon>Spermatophyta</taxon>
        <taxon>Magnoliopsida</taxon>
        <taxon>eudicotyledons</taxon>
        <taxon>Gunneridae</taxon>
        <taxon>Pentapetalae</taxon>
        <taxon>asterids</taxon>
        <taxon>campanulids</taxon>
        <taxon>Asterales</taxon>
        <taxon>Asteraceae</taxon>
        <taxon>Carduoideae</taxon>
        <taxon>Cardueae</taxon>
        <taxon>Arctiinae</taxon>
        <taxon>Arctium</taxon>
    </lineage>
</organism>
<sequence>MHVGALIMMYPSLIALVQVKFQSEKQSPFETHGSFMIMSVVALITAICTSGILFYIRDHSQSSMGKHFSLIHYMILKAVFCFSGILAPLSLVLTLFIPQNLNWIGYLIICTLFCSKTRASSPFRHCICRYHHHTRNPHLKQYKYTGLSFSIRIYQNPNAAKSEIS</sequence>
<accession>A0ACB8ZY69</accession>
<comment type="caution">
    <text evidence="1">The sequence shown here is derived from an EMBL/GenBank/DDBJ whole genome shotgun (WGS) entry which is preliminary data.</text>
</comment>
<dbReference type="Proteomes" id="UP001055879">
    <property type="component" value="Linkage Group LG09"/>
</dbReference>
<proteinExistence type="predicted"/>
<name>A0ACB8ZY69_ARCLA</name>
<reference evidence="1 2" key="2">
    <citation type="journal article" date="2022" name="Mol. Ecol. Resour.">
        <title>The genomes of chicory, endive, great burdock and yacon provide insights into Asteraceae paleo-polyploidization history and plant inulin production.</title>
        <authorList>
            <person name="Fan W."/>
            <person name="Wang S."/>
            <person name="Wang H."/>
            <person name="Wang A."/>
            <person name="Jiang F."/>
            <person name="Liu H."/>
            <person name="Zhao H."/>
            <person name="Xu D."/>
            <person name="Zhang Y."/>
        </authorList>
    </citation>
    <scope>NUCLEOTIDE SEQUENCE [LARGE SCALE GENOMIC DNA]</scope>
    <source>
        <strain evidence="2">cv. Niubang</strain>
    </source>
</reference>
<dbReference type="EMBL" id="CM042055">
    <property type="protein sequence ID" value="KAI3702294.1"/>
    <property type="molecule type" value="Genomic_DNA"/>
</dbReference>